<name>A0A6A7A811_9PLEO</name>
<sequence length="269" mass="30650">MQYSIKAIWNEPPYITSTQFIVHNYRQWDFEVTEHQDNSLLIKELKYRERRAKLNQNRLSLLQVWAREVIRRRNDTPPAPPVASLDRSLDRTATLLQDFVKAIAVQGELHPPRPIHWYDPTLLKRNHVPLPNHPGLDLVLRYLGFLHYMRVTPNAPRSDFPGGVARPHINTADRIVLEFRAHGEPSWNQTAAALHAVAERSGQFNRGEYFVHGPENKLLTGGVRVELWVDVSDCVDGDGGGESMEPPPRYEADEGLPGYGEGSNGRVEE</sequence>
<dbReference type="Proteomes" id="UP000799424">
    <property type="component" value="Unassembled WGS sequence"/>
</dbReference>
<gene>
    <name evidence="2" type="ORF">CC86DRAFT_403966</name>
</gene>
<accession>A0A6A7A811</accession>
<proteinExistence type="predicted"/>
<protein>
    <submittedName>
        <fullName evidence="2">Uncharacterized protein</fullName>
    </submittedName>
</protein>
<dbReference type="OrthoDB" id="3774194at2759"/>
<reference evidence="2" key="1">
    <citation type="journal article" date="2020" name="Stud. Mycol.">
        <title>101 Dothideomycetes genomes: a test case for predicting lifestyles and emergence of pathogens.</title>
        <authorList>
            <person name="Haridas S."/>
            <person name="Albert R."/>
            <person name="Binder M."/>
            <person name="Bloem J."/>
            <person name="Labutti K."/>
            <person name="Salamov A."/>
            <person name="Andreopoulos B."/>
            <person name="Baker S."/>
            <person name="Barry K."/>
            <person name="Bills G."/>
            <person name="Bluhm B."/>
            <person name="Cannon C."/>
            <person name="Castanera R."/>
            <person name="Culley D."/>
            <person name="Daum C."/>
            <person name="Ezra D."/>
            <person name="Gonzalez J."/>
            <person name="Henrissat B."/>
            <person name="Kuo A."/>
            <person name="Liang C."/>
            <person name="Lipzen A."/>
            <person name="Lutzoni F."/>
            <person name="Magnuson J."/>
            <person name="Mondo S."/>
            <person name="Nolan M."/>
            <person name="Ohm R."/>
            <person name="Pangilinan J."/>
            <person name="Park H.-J."/>
            <person name="Ramirez L."/>
            <person name="Alfaro M."/>
            <person name="Sun H."/>
            <person name="Tritt A."/>
            <person name="Yoshinaga Y."/>
            <person name="Zwiers L.-H."/>
            <person name="Turgeon B."/>
            <person name="Goodwin S."/>
            <person name="Spatafora J."/>
            <person name="Crous P."/>
            <person name="Grigoriev I."/>
        </authorList>
    </citation>
    <scope>NUCLEOTIDE SEQUENCE</scope>
    <source>
        <strain evidence="2">CBS 113818</strain>
    </source>
</reference>
<evidence type="ECO:0000313" key="2">
    <source>
        <dbReference type="EMBL" id="KAF2829326.1"/>
    </source>
</evidence>
<dbReference type="EMBL" id="MU006221">
    <property type="protein sequence ID" value="KAF2829326.1"/>
    <property type="molecule type" value="Genomic_DNA"/>
</dbReference>
<evidence type="ECO:0000256" key="1">
    <source>
        <dbReference type="SAM" id="MobiDB-lite"/>
    </source>
</evidence>
<organism evidence="2 3">
    <name type="scientific">Ophiobolus disseminans</name>
    <dbReference type="NCBI Taxonomy" id="1469910"/>
    <lineage>
        <taxon>Eukaryota</taxon>
        <taxon>Fungi</taxon>
        <taxon>Dikarya</taxon>
        <taxon>Ascomycota</taxon>
        <taxon>Pezizomycotina</taxon>
        <taxon>Dothideomycetes</taxon>
        <taxon>Pleosporomycetidae</taxon>
        <taxon>Pleosporales</taxon>
        <taxon>Pleosporineae</taxon>
        <taxon>Phaeosphaeriaceae</taxon>
        <taxon>Ophiobolus</taxon>
    </lineage>
</organism>
<evidence type="ECO:0000313" key="3">
    <source>
        <dbReference type="Proteomes" id="UP000799424"/>
    </source>
</evidence>
<dbReference type="AlphaFoldDB" id="A0A6A7A811"/>
<feature type="region of interest" description="Disordered" evidence="1">
    <location>
        <begin position="236"/>
        <end position="269"/>
    </location>
</feature>
<keyword evidence="3" id="KW-1185">Reference proteome</keyword>